<comment type="caution">
    <text evidence="2">The sequence shown here is derived from an EMBL/GenBank/DDBJ whole genome shotgun (WGS) entry which is preliminary data.</text>
</comment>
<reference evidence="2 3" key="1">
    <citation type="submission" date="2018-12" db="EMBL/GenBank/DDBJ databases">
        <title>Draft genome sequence of Embleya hyalina NBRC 13850T.</title>
        <authorList>
            <person name="Komaki H."/>
            <person name="Hosoyama A."/>
            <person name="Kimura A."/>
            <person name="Ichikawa N."/>
            <person name="Tamura T."/>
        </authorList>
    </citation>
    <scope>NUCLEOTIDE SEQUENCE [LARGE SCALE GENOMIC DNA]</scope>
    <source>
        <strain evidence="2 3">NBRC 13850</strain>
    </source>
</reference>
<dbReference type="SUPFAM" id="SSF53474">
    <property type="entry name" value="alpha/beta-Hydrolases"/>
    <property type="match status" value="1"/>
</dbReference>
<gene>
    <name evidence="2" type="ORF">EHYA_02328</name>
</gene>
<accession>A0A401YJF4</accession>
<dbReference type="EMBL" id="BIFH01000016">
    <property type="protein sequence ID" value="GCD94659.1"/>
    <property type="molecule type" value="Genomic_DNA"/>
</dbReference>
<dbReference type="Proteomes" id="UP000286931">
    <property type="component" value="Unassembled WGS sequence"/>
</dbReference>
<dbReference type="InterPro" id="IPR029058">
    <property type="entry name" value="AB_hydrolase_fold"/>
</dbReference>
<evidence type="ECO:0000313" key="3">
    <source>
        <dbReference type="Proteomes" id="UP000286931"/>
    </source>
</evidence>
<evidence type="ECO:0000313" key="2">
    <source>
        <dbReference type="EMBL" id="GCD94659.1"/>
    </source>
</evidence>
<protein>
    <recommendedName>
        <fullName evidence="1">Serine aminopeptidase S33 domain-containing protein</fullName>
    </recommendedName>
</protein>
<dbReference type="Gene3D" id="3.40.50.1820">
    <property type="entry name" value="alpha/beta hydrolase"/>
    <property type="match status" value="1"/>
</dbReference>
<sequence>MSGEQPPGGSAVFERFVVECDGERLSCVRVVPAAGAGAGRGAGVGAAVEGAHDLGAPSTVVVMHGAGNGNKGRLVELMSDCAGRGFPACALDFSGHGDSSGTLGELSLERRFVQARAVVDAGVPADHRLIMVGFSMSGHTVADLAAHYGDRVRAIGLCAPAVYAAEAWSVPFAAGFTGIIRAPGSWRRSPALDAFRGVAARAVLATPVVDEVIPEAVTEAIAAALGASAARFTRLVFPRAGHKLGLWFRANAAARAEFLDAVLAGSPRDPDGEPGVGADHLVH</sequence>
<organism evidence="2 3">
    <name type="scientific">Embleya hyalina</name>
    <dbReference type="NCBI Taxonomy" id="516124"/>
    <lineage>
        <taxon>Bacteria</taxon>
        <taxon>Bacillati</taxon>
        <taxon>Actinomycetota</taxon>
        <taxon>Actinomycetes</taxon>
        <taxon>Kitasatosporales</taxon>
        <taxon>Streptomycetaceae</taxon>
        <taxon>Embleya</taxon>
    </lineage>
</organism>
<proteinExistence type="predicted"/>
<keyword evidence="3" id="KW-1185">Reference proteome</keyword>
<name>A0A401YJF4_9ACTN</name>
<dbReference type="AlphaFoldDB" id="A0A401YJF4"/>
<feature type="domain" description="Serine aminopeptidase S33" evidence="1">
    <location>
        <begin position="59"/>
        <end position="170"/>
    </location>
</feature>
<dbReference type="InterPro" id="IPR022742">
    <property type="entry name" value="Hydrolase_4"/>
</dbReference>
<evidence type="ECO:0000259" key="1">
    <source>
        <dbReference type="Pfam" id="PF12146"/>
    </source>
</evidence>
<dbReference type="Pfam" id="PF12146">
    <property type="entry name" value="Hydrolase_4"/>
    <property type="match status" value="1"/>
</dbReference>